<feature type="signal peptide" evidence="5">
    <location>
        <begin position="1"/>
        <end position="19"/>
    </location>
</feature>
<sequence length="270" mass="29183">MRSTICVLFSFFLFGIVVSSSPDITTSVNDFADAIFNYIQKNTKNNIVIAPVSIQAAMALADAGSRGKTTTGLDTALQLGDETVAQVIHAFHILLKSIKSANSPGNSLVFATKIFIKKGDKITKFFKNAACRFYSSVGTVDFTNVKAAVKTINKWVSKKTNKQITSIVTPANIPPGTDMLIVNAIYFQGAWAHPFKSSKTVQGPFNTSPTATKNIYMMHQTNTFPYGTSAPLDATVADFPYTQPGLSMLIILPNPVDGLQTAINTWGQVI</sequence>
<dbReference type="InterPro" id="IPR036186">
    <property type="entry name" value="Serpin_sf"/>
</dbReference>
<dbReference type="Gene3D" id="2.30.39.10">
    <property type="entry name" value="Alpha-1-antitrypsin, domain 1"/>
    <property type="match status" value="1"/>
</dbReference>
<dbReference type="Gene3D" id="3.30.497.10">
    <property type="entry name" value="Antithrombin, subunit I, domain 2"/>
    <property type="match status" value="1"/>
</dbReference>
<evidence type="ECO:0000256" key="4">
    <source>
        <dbReference type="RuleBase" id="RU000411"/>
    </source>
</evidence>
<dbReference type="SMR" id="S4THN9"/>
<dbReference type="InterPro" id="IPR042178">
    <property type="entry name" value="Serpin_sf_1"/>
</dbReference>
<evidence type="ECO:0000259" key="6">
    <source>
        <dbReference type="SMART" id="SM00093"/>
    </source>
</evidence>
<dbReference type="Pfam" id="PF00079">
    <property type="entry name" value="Serpin"/>
    <property type="match status" value="1"/>
</dbReference>
<keyword evidence="2" id="KW-0646">Protease inhibitor</keyword>
<name>S4THN9_9DIPT</name>
<evidence type="ECO:0000313" key="7">
    <source>
        <dbReference type="EMBL" id="AGC26505.1"/>
    </source>
</evidence>
<reference evidence="7" key="1">
    <citation type="submission" date="2012-04" db="EMBL/GenBank/DDBJ databases">
        <title>Glow-worm silk proteins.</title>
        <authorList>
            <person name="Walker A.A."/>
            <person name="Weisman S."/>
            <person name="Trueman H."/>
            <person name="Tara S.D."/>
        </authorList>
    </citation>
    <scope>NUCLEOTIDE SEQUENCE</scope>
    <source>
        <tissue evidence="7">Silk gland</tissue>
    </source>
</reference>
<dbReference type="PANTHER" id="PTHR11461">
    <property type="entry name" value="SERINE PROTEASE INHIBITOR, SERPIN"/>
    <property type="match status" value="1"/>
</dbReference>
<feature type="domain" description="Serpin" evidence="6">
    <location>
        <begin position="33"/>
        <end position="270"/>
    </location>
</feature>
<dbReference type="PANTHER" id="PTHR11461:SF211">
    <property type="entry name" value="GH10112P-RELATED"/>
    <property type="match status" value="1"/>
</dbReference>
<dbReference type="EMBL" id="JQ915214">
    <property type="protein sequence ID" value="AGC26505.1"/>
    <property type="molecule type" value="mRNA"/>
</dbReference>
<evidence type="ECO:0000256" key="5">
    <source>
        <dbReference type="SAM" id="SignalP"/>
    </source>
</evidence>
<keyword evidence="5" id="KW-0732">Signal</keyword>
<gene>
    <name evidence="7" type="primary">Ss1</name>
</gene>
<keyword evidence="3" id="KW-0722">Serine protease inhibitor</keyword>
<dbReference type="SMART" id="SM00093">
    <property type="entry name" value="SERPIN"/>
    <property type="match status" value="1"/>
</dbReference>
<feature type="chain" id="PRO_5004523489" evidence="5">
    <location>
        <begin position="20"/>
        <end position="270"/>
    </location>
</feature>
<dbReference type="InterPro" id="IPR023796">
    <property type="entry name" value="Serpin_dom"/>
</dbReference>
<dbReference type="GO" id="GO:0005615">
    <property type="term" value="C:extracellular space"/>
    <property type="evidence" value="ECO:0007669"/>
    <property type="project" value="InterPro"/>
</dbReference>
<dbReference type="GO" id="GO:0004867">
    <property type="term" value="F:serine-type endopeptidase inhibitor activity"/>
    <property type="evidence" value="ECO:0007669"/>
    <property type="project" value="UniProtKB-KW"/>
</dbReference>
<organism evidence="7">
    <name type="scientific">Arachnocampa richardsae</name>
    <dbReference type="NCBI Taxonomy" id="270896"/>
    <lineage>
        <taxon>Eukaryota</taxon>
        <taxon>Metazoa</taxon>
        <taxon>Ecdysozoa</taxon>
        <taxon>Arthropoda</taxon>
        <taxon>Hexapoda</taxon>
        <taxon>Insecta</taxon>
        <taxon>Pterygota</taxon>
        <taxon>Neoptera</taxon>
        <taxon>Endopterygota</taxon>
        <taxon>Diptera</taxon>
        <taxon>Nematocera</taxon>
        <taxon>Sciaroidea</taxon>
        <taxon>Keroplatidae</taxon>
        <taxon>Arachnocampinae</taxon>
        <taxon>Arachnocampa</taxon>
    </lineage>
</organism>
<protein>
    <submittedName>
        <fullName evidence="7">Silk serpin 1</fullName>
    </submittedName>
</protein>
<evidence type="ECO:0000256" key="1">
    <source>
        <dbReference type="ARBA" id="ARBA00009500"/>
    </source>
</evidence>
<dbReference type="InterPro" id="IPR042185">
    <property type="entry name" value="Serpin_sf_2"/>
</dbReference>
<evidence type="ECO:0000256" key="2">
    <source>
        <dbReference type="ARBA" id="ARBA00022690"/>
    </source>
</evidence>
<dbReference type="AlphaFoldDB" id="S4THN9"/>
<dbReference type="SUPFAM" id="SSF56574">
    <property type="entry name" value="Serpins"/>
    <property type="match status" value="1"/>
</dbReference>
<comment type="similarity">
    <text evidence="1 4">Belongs to the serpin family.</text>
</comment>
<proteinExistence type="evidence at transcript level"/>
<evidence type="ECO:0000256" key="3">
    <source>
        <dbReference type="ARBA" id="ARBA00022900"/>
    </source>
</evidence>
<dbReference type="InterPro" id="IPR000215">
    <property type="entry name" value="Serpin_fam"/>
</dbReference>
<accession>S4THN9</accession>